<evidence type="ECO:0000256" key="2">
    <source>
        <dbReference type="ARBA" id="ARBA00023002"/>
    </source>
</evidence>
<dbReference type="Gene3D" id="1.10.1530.10">
    <property type="match status" value="1"/>
</dbReference>
<keyword evidence="2" id="KW-0560">Oxidoreductase</keyword>
<protein>
    <recommendedName>
        <fullName evidence="5">Lactate dehydrogenase</fullName>
    </recommendedName>
</protein>
<organism evidence="3 4">
    <name type="scientific">Microvirga vignae</name>
    <dbReference type="NCBI Taxonomy" id="1225564"/>
    <lineage>
        <taxon>Bacteria</taxon>
        <taxon>Pseudomonadati</taxon>
        <taxon>Pseudomonadota</taxon>
        <taxon>Alphaproteobacteria</taxon>
        <taxon>Hyphomicrobiales</taxon>
        <taxon>Methylobacteriaceae</taxon>
        <taxon>Microvirga</taxon>
    </lineage>
</organism>
<dbReference type="PANTHER" id="PTHR11091">
    <property type="entry name" value="OXIDOREDUCTASE-RELATED"/>
    <property type="match status" value="1"/>
</dbReference>
<dbReference type="AlphaFoldDB" id="A0A0H1R732"/>
<dbReference type="EMBL" id="LCYG01000074">
    <property type="protein sequence ID" value="KLK90641.1"/>
    <property type="molecule type" value="Genomic_DNA"/>
</dbReference>
<reference evidence="3 4" key="1">
    <citation type="submission" date="2015-05" db="EMBL/GenBank/DDBJ databases">
        <title>Draft genome sequence of Microvirga vignae strain BR3299, a novel nitrogen fixing bacteria isolated from Brazil semi-aired region.</title>
        <authorList>
            <person name="Zilli J.E."/>
            <person name="Passos S.R."/>
            <person name="Leite J."/>
            <person name="Baldani J.I."/>
            <person name="Xavier G.R."/>
            <person name="Rumjaneck N.G."/>
            <person name="Simoes-Araujo J.L."/>
        </authorList>
    </citation>
    <scope>NUCLEOTIDE SEQUENCE [LARGE SCALE GENOMIC DNA]</scope>
    <source>
        <strain evidence="3 4">BR3299</strain>
    </source>
</reference>
<evidence type="ECO:0000313" key="4">
    <source>
        <dbReference type="Proteomes" id="UP000035489"/>
    </source>
</evidence>
<dbReference type="InterPro" id="IPR043144">
    <property type="entry name" value="Mal/L-sulf/L-lact_DH-like_ah"/>
</dbReference>
<dbReference type="Gene3D" id="3.30.1370.60">
    <property type="entry name" value="Hypothetical oxidoreductase yiak, domain 2"/>
    <property type="match status" value="1"/>
</dbReference>
<name>A0A0H1R732_9HYPH</name>
<dbReference type="Pfam" id="PF02615">
    <property type="entry name" value="Ldh_2"/>
    <property type="match status" value="1"/>
</dbReference>
<gene>
    <name evidence="3" type="ORF">AA309_24685</name>
</gene>
<dbReference type="OrthoDB" id="9811519at2"/>
<dbReference type="PATRIC" id="fig|1225564.3.peg.6427"/>
<evidence type="ECO:0000256" key="1">
    <source>
        <dbReference type="ARBA" id="ARBA00006056"/>
    </source>
</evidence>
<dbReference type="GO" id="GO:0016491">
    <property type="term" value="F:oxidoreductase activity"/>
    <property type="evidence" value="ECO:0007669"/>
    <property type="project" value="UniProtKB-KW"/>
</dbReference>
<accession>A0A0H1R732</accession>
<comment type="caution">
    <text evidence="3">The sequence shown here is derived from an EMBL/GenBank/DDBJ whole genome shotgun (WGS) entry which is preliminary data.</text>
</comment>
<dbReference type="SUPFAM" id="SSF89733">
    <property type="entry name" value="L-sulfolactate dehydrogenase-like"/>
    <property type="match status" value="1"/>
</dbReference>
<proteinExistence type="inferred from homology"/>
<dbReference type="STRING" id="1225564.AA309_24685"/>
<dbReference type="InterPro" id="IPR043143">
    <property type="entry name" value="Mal/L-sulf/L-lact_DH-like_NADP"/>
</dbReference>
<evidence type="ECO:0008006" key="5">
    <source>
        <dbReference type="Google" id="ProtNLM"/>
    </source>
</evidence>
<dbReference type="InterPro" id="IPR003767">
    <property type="entry name" value="Malate/L-lactate_DH-like"/>
</dbReference>
<comment type="similarity">
    <text evidence="1">Belongs to the LDH2/MDH2 oxidoreductase family.</text>
</comment>
<sequence length="360" mass="38657">MSAHEGTVYARAEDVRRFVTAMIAANGVPSDDARIVAECLVRADLRGVDTHGIARLPGYLDRVRRNLINARPALQPKRVSPVASHLDGDNGFGFVVATRAMQEAMEIARTTGLGLVSVKRSTHFGMAANYLLQAVEAGFIALVFTNASRSMPPWGGREALLGTSPFGAGAPGGDHGPFILDMAPSVAARGKIRKALRLGQPIPPDYALDAEGRPTTDPARALAGVVLPMGGPKGSGLSMLMDILSGVISGAAFAGDVEDQYKNFEKPQNVGHFFLAIKPDLFIGIEEYRARMDVLVERVHSTPRAEGFDEVLMPGEPEARQEKLRLATGIPYHRADLDSLLKEARAVRLEPLTTSTLPFD</sequence>
<dbReference type="Proteomes" id="UP000035489">
    <property type="component" value="Unassembled WGS sequence"/>
</dbReference>
<evidence type="ECO:0000313" key="3">
    <source>
        <dbReference type="EMBL" id="KLK90641.1"/>
    </source>
</evidence>
<dbReference type="InterPro" id="IPR036111">
    <property type="entry name" value="Mal/L-sulfo/L-lacto_DH-like_sf"/>
</dbReference>
<dbReference type="PANTHER" id="PTHR11091:SF0">
    <property type="entry name" value="MALATE DEHYDROGENASE"/>
    <property type="match status" value="1"/>
</dbReference>
<keyword evidence="4" id="KW-1185">Reference proteome</keyword>